<dbReference type="GO" id="GO:0006298">
    <property type="term" value="P:mismatch repair"/>
    <property type="evidence" value="ECO:0007669"/>
    <property type="project" value="InterPro"/>
</dbReference>
<dbReference type="InterPro" id="IPR036187">
    <property type="entry name" value="DNA_mismatch_repair_MutS_sf"/>
</dbReference>
<feature type="transmembrane region" description="Helical" evidence="4">
    <location>
        <begin position="56"/>
        <end position="72"/>
    </location>
</feature>
<gene>
    <name evidence="6" type="ORF">AAE02nite_00530</name>
</gene>
<keyword evidence="1" id="KW-0547">Nucleotide-binding</keyword>
<keyword evidence="4" id="KW-1133">Transmembrane helix</keyword>
<dbReference type="SMART" id="SM00534">
    <property type="entry name" value="MUTSac"/>
    <property type="match status" value="1"/>
</dbReference>
<dbReference type="GO" id="GO:0030983">
    <property type="term" value="F:mismatched DNA binding"/>
    <property type="evidence" value="ECO:0007669"/>
    <property type="project" value="InterPro"/>
</dbReference>
<dbReference type="PANTHER" id="PTHR11361:SF99">
    <property type="entry name" value="DNA MISMATCH REPAIR PROTEIN"/>
    <property type="match status" value="1"/>
</dbReference>
<evidence type="ECO:0000256" key="2">
    <source>
        <dbReference type="ARBA" id="ARBA00022840"/>
    </source>
</evidence>
<evidence type="ECO:0000256" key="3">
    <source>
        <dbReference type="ARBA" id="ARBA00023125"/>
    </source>
</evidence>
<comment type="caution">
    <text evidence="6">The sequence shown here is derived from an EMBL/GenBank/DDBJ whole genome shotgun (WGS) entry which is preliminary data.</text>
</comment>
<dbReference type="Pfam" id="PF00488">
    <property type="entry name" value="MutS_V"/>
    <property type="match status" value="1"/>
</dbReference>
<dbReference type="GO" id="GO:0005829">
    <property type="term" value="C:cytosol"/>
    <property type="evidence" value="ECO:0007669"/>
    <property type="project" value="TreeGrafter"/>
</dbReference>
<keyword evidence="3" id="KW-0238">DNA-binding</keyword>
<evidence type="ECO:0000313" key="6">
    <source>
        <dbReference type="EMBL" id="GEO02389.1"/>
    </source>
</evidence>
<evidence type="ECO:0000259" key="5">
    <source>
        <dbReference type="SMART" id="SM00534"/>
    </source>
</evidence>
<evidence type="ECO:0000256" key="1">
    <source>
        <dbReference type="ARBA" id="ARBA00022741"/>
    </source>
</evidence>
<dbReference type="Gene3D" id="3.40.50.300">
    <property type="entry name" value="P-loop containing nucleotide triphosphate hydrolases"/>
    <property type="match status" value="1"/>
</dbReference>
<proteinExistence type="predicted"/>
<dbReference type="GO" id="GO:0140664">
    <property type="term" value="F:ATP-dependent DNA damage sensor activity"/>
    <property type="evidence" value="ECO:0007669"/>
    <property type="project" value="InterPro"/>
</dbReference>
<sequence length="600" mass="68214">MVDSPDVVFLNRRQAFAQQEECFKRQANAMGWLRLAIFTAGAVSCGYLFYHNQNSLGFVLLLVAYVVFLIAFKKHTRLQYHQKHNGFLKRINEAETERLNGKLSQFEGGSQFKDSKHPYTSDLDIFGVHSVYQLVNRAVTGIGKVKVANWLSAAAPVPEILERQAAVAELAADIDWRQHLQAKALHYKHQVEEPFAFFDWLKAPDFYRNKSWLKAATFILPVLTVASITLFFSGFSGYPAVIFMLAQYLLCYKYASARDDYYEQSSGMYDVLRSYRDLLEHLENRPSEAKKLNNLKQNLVVEGQPASTQIHRLAVIVEYLSARMNVYISFVLNAVLMWDFFWMYRLESWKKQVAPDLEHILDVIAETEALASLAAFCYAYPQYTWPAIGQTPFETDAGELGHPLIFTDTRITNNFKMAGAGHTCIITGSNMSGKSTFLRTLGVNLVLALAGSVVCARRFRLYPVQVFTAMRTEDNLAESTSSFYAELKRLRQLLDLTTDSTPVFYLLDEILKGTNSRDRHEGAKALIRQMHTRNAAGLVSTHDLELGAMQQEHPDYITNYSFNSTIEEDKILFDYKLQPGLCHSFNASKLMQLMGIAIDK</sequence>
<dbReference type="Proteomes" id="UP000321532">
    <property type="component" value="Unassembled WGS sequence"/>
</dbReference>
<dbReference type="RefSeq" id="WP_146894441.1">
    <property type="nucleotide sequence ID" value="NZ_BJYS01000001.1"/>
</dbReference>
<feature type="transmembrane region" description="Helical" evidence="4">
    <location>
        <begin position="32"/>
        <end position="50"/>
    </location>
</feature>
<dbReference type="AlphaFoldDB" id="A0A512ARR2"/>
<reference evidence="6 7" key="1">
    <citation type="submission" date="2019-07" db="EMBL/GenBank/DDBJ databases">
        <title>Whole genome shotgun sequence of Adhaeribacter aerolatus NBRC 106133.</title>
        <authorList>
            <person name="Hosoyama A."/>
            <person name="Uohara A."/>
            <person name="Ohji S."/>
            <person name="Ichikawa N."/>
        </authorList>
    </citation>
    <scope>NUCLEOTIDE SEQUENCE [LARGE SCALE GENOMIC DNA]</scope>
    <source>
        <strain evidence="6 7">NBRC 106133</strain>
    </source>
</reference>
<feature type="domain" description="DNA mismatch repair proteins mutS family" evidence="5">
    <location>
        <begin position="421"/>
        <end position="600"/>
    </location>
</feature>
<dbReference type="OrthoDB" id="9802448at2"/>
<keyword evidence="2" id="KW-0067">ATP-binding</keyword>
<dbReference type="SUPFAM" id="SSF52540">
    <property type="entry name" value="P-loop containing nucleoside triphosphate hydrolases"/>
    <property type="match status" value="1"/>
</dbReference>
<dbReference type="InterPro" id="IPR000432">
    <property type="entry name" value="DNA_mismatch_repair_MutS_C"/>
</dbReference>
<dbReference type="EMBL" id="BJYS01000001">
    <property type="protein sequence ID" value="GEO02389.1"/>
    <property type="molecule type" value="Genomic_DNA"/>
</dbReference>
<evidence type="ECO:0000313" key="7">
    <source>
        <dbReference type="Proteomes" id="UP000321532"/>
    </source>
</evidence>
<dbReference type="InterPro" id="IPR027417">
    <property type="entry name" value="P-loop_NTPase"/>
</dbReference>
<feature type="transmembrane region" description="Helical" evidence="4">
    <location>
        <begin position="212"/>
        <end position="232"/>
    </location>
</feature>
<organism evidence="6 7">
    <name type="scientific">Adhaeribacter aerolatus</name>
    <dbReference type="NCBI Taxonomy" id="670289"/>
    <lineage>
        <taxon>Bacteria</taxon>
        <taxon>Pseudomonadati</taxon>
        <taxon>Bacteroidota</taxon>
        <taxon>Cytophagia</taxon>
        <taxon>Cytophagales</taxon>
        <taxon>Hymenobacteraceae</taxon>
        <taxon>Adhaeribacter</taxon>
    </lineage>
</organism>
<keyword evidence="7" id="KW-1185">Reference proteome</keyword>
<protein>
    <submittedName>
        <fullName evidence="6">DNA mismatch repair protein</fullName>
    </submittedName>
</protein>
<evidence type="ECO:0000256" key="4">
    <source>
        <dbReference type="SAM" id="Phobius"/>
    </source>
</evidence>
<dbReference type="PANTHER" id="PTHR11361">
    <property type="entry name" value="DNA MISMATCH REPAIR PROTEIN MUTS FAMILY MEMBER"/>
    <property type="match status" value="1"/>
</dbReference>
<name>A0A512ARR2_9BACT</name>
<accession>A0A512ARR2</accession>
<keyword evidence="4" id="KW-0812">Transmembrane</keyword>
<dbReference type="InterPro" id="IPR045076">
    <property type="entry name" value="MutS"/>
</dbReference>
<dbReference type="SUPFAM" id="SSF48334">
    <property type="entry name" value="DNA repair protein MutS, domain III"/>
    <property type="match status" value="1"/>
</dbReference>
<dbReference type="GO" id="GO:0005524">
    <property type="term" value="F:ATP binding"/>
    <property type="evidence" value="ECO:0007669"/>
    <property type="project" value="UniProtKB-KW"/>
</dbReference>
<dbReference type="Gene3D" id="1.10.1420.10">
    <property type="match status" value="1"/>
</dbReference>
<keyword evidence="4" id="KW-0472">Membrane</keyword>